<dbReference type="Proteomes" id="UP001642360">
    <property type="component" value="Unassembled WGS sequence"/>
</dbReference>
<protein>
    <recommendedName>
        <fullName evidence="8">WAT1-related protein</fullName>
    </recommendedName>
</protein>
<keyword evidence="4 5" id="KW-0472">Membrane</keyword>
<name>A0ABC8TCH2_9AQUA</name>
<accession>A0ABC8TCH2</accession>
<keyword evidence="2 5" id="KW-0812">Transmembrane</keyword>
<evidence type="ECO:0008006" key="8">
    <source>
        <dbReference type="Google" id="ProtNLM"/>
    </source>
</evidence>
<feature type="transmembrane region" description="Helical" evidence="5">
    <location>
        <begin position="108"/>
        <end position="129"/>
    </location>
</feature>
<comment type="subcellular location">
    <subcellularLocation>
        <location evidence="1">Membrane</location>
        <topology evidence="1">Multi-pass membrane protein</topology>
    </subcellularLocation>
</comment>
<evidence type="ECO:0000313" key="7">
    <source>
        <dbReference type="Proteomes" id="UP001642360"/>
    </source>
</evidence>
<dbReference type="AlphaFoldDB" id="A0ABC8TCH2"/>
<evidence type="ECO:0000256" key="5">
    <source>
        <dbReference type="SAM" id="Phobius"/>
    </source>
</evidence>
<sequence length="134" mass="14504">MQGTVGSGLCYVVMSSCVKQRGPVFISAFSPFIQIFVAVFDISILHEQIHLGSVLGSILVIAAMYILLWGKSNEAETCAIKQTHQGEEDGDCNRVLQSSPIAINPSTAYTLSLCVILNVVYFASTKGFLDRISI</sequence>
<organism evidence="6 7">
    <name type="scientific">Ilex paraguariensis</name>
    <name type="common">yerba mate</name>
    <dbReference type="NCBI Taxonomy" id="185542"/>
    <lineage>
        <taxon>Eukaryota</taxon>
        <taxon>Viridiplantae</taxon>
        <taxon>Streptophyta</taxon>
        <taxon>Embryophyta</taxon>
        <taxon>Tracheophyta</taxon>
        <taxon>Spermatophyta</taxon>
        <taxon>Magnoliopsida</taxon>
        <taxon>eudicotyledons</taxon>
        <taxon>Gunneridae</taxon>
        <taxon>Pentapetalae</taxon>
        <taxon>asterids</taxon>
        <taxon>campanulids</taxon>
        <taxon>Aquifoliales</taxon>
        <taxon>Aquifoliaceae</taxon>
        <taxon>Ilex</taxon>
    </lineage>
</organism>
<evidence type="ECO:0000256" key="1">
    <source>
        <dbReference type="ARBA" id="ARBA00004141"/>
    </source>
</evidence>
<dbReference type="SUPFAM" id="SSF103481">
    <property type="entry name" value="Multidrug resistance efflux transporter EmrE"/>
    <property type="match status" value="1"/>
</dbReference>
<dbReference type="PANTHER" id="PTHR31218">
    <property type="entry name" value="WAT1-RELATED PROTEIN"/>
    <property type="match status" value="1"/>
</dbReference>
<dbReference type="EMBL" id="CAUOFW020004736">
    <property type="protein sequence ID" value="CAK9167049.1"/>
    <property type="molecule type" value="Genomic_DNA"/>
</dbReference>
<evidence type="ECO:0000256" key="4">
    <source>
        <dbReference type="ARBA" id="ARBA00023136"/>
    </source>
</evidence>
<dbReference type="InterPro" id="IPR030184">
    <property type="entry name" value="WAT1-related"/>
</dbReference>
<evidence type="ECO:0000256" key="2">
    <source>
        <dbReference type="ARBA" id="ARBA00022692"/>
    </source>
</evidence>
<gene>
    <name evidence="6" type="ORF">ILEXP_LOCUS36299</name>
</gene>
<keyword evidence="7" id="KW-1185">Reference proteome</keyword>
<proteinExistence type="predicted"/>
<evidence type="ECO:0000313" key="6">
    <source>
        <dbReference type="EMBL" id="CAK9167049.1"/>
    </source>
</evidence>
<feature type="transmembrane region" description="Helical" evidence="5">
    <location>
        <begin position="24"/>
        <end position="42"/>
    </location>
</feature>
<evidence type="ECO:0000256" key="3">
    <source>
        <dbReference type="ARBA" id="ARBA00022989"/>
    </source>
</evidence>
<dbReference type="InterPro" id="IPR037185">
    <property type="entry name" value="EmrE-like"/>
</dbReference>
<feature type="transmembrane region" description="Helical" evidence="5">
    <location>
        <begin position="49"/>
        <end position="68"/>
    </location>
</feature>
<reference evidence="6 7" key="1">
    <citation type="submission" date="2024-02" db="EMBL/GenBank/DDBJ databases">
        <authorList>
            <person name="Vignale AGUSTIN F."/>
            <person name="Sosa J E."/>
            <person name="Modenutti C."/>
        </authorList>
    </citation>
    <scope>NUCLEOTIDE SEQUENCE [LARGE SCALE GENOMIC DNA]</scope>
</reference>
<comment type="caution">
    <text evidence="6">The sequence shown here is derived from an EMBL/GenBank/DDBJ whole genome shotgun (WGS) entry which is preliminary data.</text>
</comment>
<keyword evidence="3 5" id="KW-1133">Transmembrane helix</keyword>